<dbReference type="InterPro" id="IPR041679">
    <property type="entry name" value="DNA2/NAM7-like_C"/>
</dbReference>
<name>A0AA86P0K7_9EUKA</name>
<keyword evidence="1" id="KW-0547">Nucleotide-binding</keyword>
<reference evidence="9 11" key="2">
    <citation type="submission" date="2024-07" db="EMBL/GenBank/DDBJ databases">
        <authorList>
            <person name="Akdeniz Z."/>
        </authorList>
    </citation>
    <scope>NUCLEOTIDE SEQUENCE [LARGE SCALE GENOMIC DNA]</scope>
</reference>
<keyword evidence="2" id="KW-0378">Hydrolase</keyword>
<proteinExistence type="predicted"/>
<evidence type="ECO:0000313" key="11">
    <source>
        <dbReference type="Proteomes" id="UP001642409"/>
    </source>
</evidence>
<keyword evidence="11" id="KW-1185">Reference proteome</keyword>
<sequence>MQNQPQQFDSFREYMQNEIAIHEKSAINYPKFVDCYDNVESFQKQYSTALTIENQIHIFSNTHKTEITRNLTIIEEDDPAAVLQNAYEEVDEEDTTSQTARIQLTEKLWGTLIPEQKGKLLFWYERQLQPVGVVVTNNEFITVDQSFIQAYKGDLIKRQIVRKQNADTRIFEEIVQTQSKLKEKIHVYLIITEDSIPFQRMQEVIQNCSDSHKVISQIIRGQPEEATTQVQFVNIGNLNPAQILACEYASQKNITLIQGCPGGGKTTTAAYIIMNAMSKHKRILVCAGTNVAADNLCMAMKKIGIMSTRVCAVSREQNRIANQQYSARVHPDIMDREIHMQCLNQLQSILQNLNQKINEYKLTTPNDNLFEQFFDAETGFRKNDFDAFQQYFIQPPRINFINIYSTKNEVKNKAFELYRITYSKIFQESQIIVSTCSTCGDRRFKDKNGYTQFDMCLLDESSQCIEPEQLIPIIHVSQKLVLIGDQKQLGPVIQSQNLTESGFGLSLFQRLLNCKFPFTRLNIQYRMHPALIEYPNKKFYEGSICSGVQASDRLLPVRENNAPIVQDHFPSQMIHVQNGQEEQSLQSRSYLNRQECEETVVLVNKLLNTYHITESDISIITPYAAQRHLIRNKLREINITDIEVSSVDEFQGRENKIIILSFVRSIRVGFTNDVKRLNVSLTRAQYQLYIICNVNCLYRDRELKELVKFYRTKKAITNYVNNQ</sequence>
<accession>A0AA86P0K7</accession>
<dbReference type="AlphaFoldDB" id="A0AA86P0K7"/>
<dbReference type="SUPFAM" id="SSF52540">
    <property type="entry name" value="P-loop containing nucleoside triphosphate hydrolases"/>
    <property type="match status" value="1"/>
</dbReference>
<comment type="caution">
    <text evidence="7">The sequence shown here is derived from an EMBL/GenBank/DDBJ whole genome shotgun (WGS) entry which is preliminary data.</text>
</comment>
<dbReference type="EMBL" id="CATOUU010000440">
    <property type="protein sequence ID" value="CAI9929654.1"/>
    <property type="molecule type" value="Genomic_DNA"/>
</dbReference>
<dbReference type="GO" id="GO:0003678">
    <property type="term" value="F:DNA helicase activity"/>
    <property type="evidence" value="ECO:0007669"/>
    <property type="project" value="UniProtKB-EC"/>
</dbReference>
<dbReference type="SMART" id="SM00487">
    <property type="entry name" value="DEXDc"/>
    <property type="match status" value="1"/>
</dbReference>
<evidence type="ECO:0000256" key="3">
    <source>
        <dbReference type="ARBA" id="ARBA00022806"/>
    </source>
</evidence>
<dbReference type="Pfam" id="PF13086">
    <property type="entry name" value="AAA_11"/>
    <property type="match status" value="1"/>
</dbReference>
<evidence type="ECO:0000256" key="1">
    <source>
        <dbReference type="ARBA" id="ARBA00022741"/>
    </source>
</evidence>
<gene>
    <name evidence="9" type="ORF">HINF_LOCUS12768</name>
    <name evidence="10" type="ORF">HINF_LOCUS12770</name>
    <name evidence="7" type="ORF">HINF_LOCUS17299</name>
    <name evidence="8" type="ORF">HINF_LOCUS17301</name>
</gene>
<dbReference type="PANTHER" id="PTHR10887:SF495">
    <property type="entry name" value="HELICASE SENATAXIN ISOFORM X1-RELATED"/>
    <property type="match status" value="1"/>
</dbReference>
<dbReference type="CDD" id="cd18808">
    <property type="entry name" value="SF1_C_Upf1"/>
    <property type="match status" value="1"/>
</dbReference>
<dbReference type="FunFam" id="3.40.50.300:FF:000326">
    <property type="entry name" value="P-loop containing nucleoside triphosphate hydrolase"/>
    <property type="match status" value="1"/>
</dbReference>
<dbReference type="InterPro" id="IPR027417">
    <property type="entry name" value="P-loop_NTPase"/>
</dbReference>
<evidence type="ECO:0000313" key="10">
    <source>
        <dbReference type="EMBL" id="CAL5992826.1"/>
    </source>
</evidence>
<feature type="domain" description="Helicase ATP-binding" evidence="6">
    <location>
        <begin position="234"/>
        <end position="526"/>
    </location>
</feature>
<dbReference type="InterPro" id="IPR014001">
    <property type="entry name" value="Helicase_ATP-bd"/>
</dbReference>
<dbReference type="EMBL" id="CATOUU010000440">
    <property type="protein sequence ID" value="CAI9929656.1"/>
    <property type="molecule type" value="Genomic_DNA"/>
</dbReference>
<dbReference type="Proteomes" id="UP001642409">
    <property type="component" value="Unassembled WGS sequence"/>
</dbReference>
<dbReference type="InterPro" id="IPR045055">
    <property type="entry name" value="DNA2/NAM7-like"/>
</dbReference>
<dbReference type="InterPro" id="IPR041677">
    <property type="entry name" value="DNA2/NAM7_AAA_11"/>
</dbReference>
<evidence type="ECO:0000256" key="2">
    <source>
        <dbReference type="ARBA" id="ARBA00022801"/>
    </source>
</evidence>
<dbReference type="EMBL" id="CAXDID020000029">
    <property type="protein sequence ID" value="CAL5992822.1"/>
    <property type="molecule type" value="Genomic_DNA"/>
</dbReference>
<dbReference type="InterPro" id="IPR047187">
    <property type="entry name" value="SF1_C_Upf1"/>
</dbReference>
<keyword evidence="4" id="KW-0067">ATP-binding</keyword>
<evidence type="ECO:0000256" key="4">
    <source>
        <dbReference type="ARBA" id="ARBA00022840"/>
    </source>
</evidence>
<evidence type="ECO:0000313" key="8">
    <source>
        <dbReference type="EMBL" id="CAI9929656.1"/>
    </source>
</evidence>
<dbReference type="EMBL" id="CAXDID020000029">
    <property type="protein sequence ID" value="CAL5992826.1"/>
    <property type="molecule type" value="Genomic_DNA"/>
</dbReference>
<reference evidence="7" key="1">
    <citation type="submission" date="2023-06" db="EMBL/GenBank/DDBJ databases">
        <authorList>
            <person name="Kurt Z."/>
        </authorList>
    </citation>
    <scope>NUCLEOTIDE SEQUENCE</scope>
</reference>
<evidence type="ECO:0000259" key="6">
    <source>
        <dbReference type="SMART" id="SM00487"/>
    </source>
</evidence>
<dbReference type="Pfam" id="PF13087">
    <property type="entry name" value="AAA_12"/>
    <property type="match status" value="1"/>
</dbReference>
<dbReference type="PANTHER" id="PTHR10887">
    <property type="entry name" value="DNA2/NAM7 HELICASE FAMILY"/>
    <property type="match status" value="1"/>
</dbReference>
<comment type="catalytic activity">
    <reaction evidence="5">
        <text>ATP + H2O = ADP + phosphate + H(+)</text>
        <dbReference type="Rhea" id="RHEA:13065"/>
        <dbReference type="ChEBI" id="CHEBI:15377"/>
        <dbReference type="ChEBI" id="CHEBI:15378"/>
        <dbReference type="ChEBI" id="CHEBI:30616"/>
        <dbReference type="ChEBI" id="CHEBI:43474"/>
        <dbReference type="ChEBI" id="CHEBI:456216"/>
        <dbReference type="EC" id="3.6.4.12"/>
    </reaction>
    <physiologicalReaction direction="left-to-right" evidence="5">
        <dbReference type="Rhea" id="RHEA:13066"/>
    </physiologicalReaction>
</comment>
<evidence type="ECO:0000313" key="7">
    <source>
        <dbReference type="EMBL" id="CAI9929654.1"/>
    </source>
</evidence>
<dbReference type="Gene3D" id="3.40.50.300">
    <property type="entry name" value="P-loop containing nucleotide triphosphate hydrolases"/>
    <property type="match status" value="2"/>
</dbReference>
<organism evidence="7">
    <name type="scientific">Hexamita inflata</name>
    <dbReference type="NCBI Taxonomy" id="28002"/>
    <lineage>
        <taxon>Eukaryota</taxon>
        <taxon>Metamonada</taxon>
        <taxon>Diplomonadida</taxon>
        <taxon>Hexamitidae</taxon>
        <taxon>Hexamitinae</taxon>
        <taxon>Hexamita</taxon>
    </lineage>
</organism>
<evidence type="ECO:0000313" key="9">
    <source>
        <dbReference type="EMBL" id="CAL5992822.1"/>
    </source>
</evidence>
<protein>
    <submittedName>
        <fullName evidence="7">Putative</fullName>
    </submittedName>
</protein>
<dbReference type="GO" id="GO:0005694">
    <property type="term" value="C:chromosome"/>
    <property type="evidence" value="ECO:0007669"/>
    <property type="project" value="UniProtKB-ARBA"/>
</dbReference>
<dbReference type="GO" id="GO:0016787">
    <property type="term" value="F:hydrolase activity"/>
    <property type="evidence" value="ECO:0007669"/>
    <property type="project" value="UniProtKB-KW"/>
</dbReference>
<dbReference type="GO" id="GO:0005524">
    <property type="term" value="F:ATP binding"/>
    <property type="evidence" value="ECO:0007669"/>
    <property type="project" value="UniProtKB-KW"/>
</dbReference>
<evidence type="ECO:0000256" key="5">
    <source>
        <dbReference type="ARBA" id="ARBA00048432"/>
    </source>
</evidence>
<keyword evidence="3" id="KW-0347">Helicase</keyword>